<reference evidence="2" key="1">
    <citation type="submission" date="2021-03" db="EMBL/GenBank/DDBJ databases">
        <authorList>
            <person name="Tran Van P."/>
        </authorList>
    </citation>
    <scope>NUCLEOTIDE SEQUENCE</scope>
</reference>
<dbReference type="EMBL" id="CAJPIN010014343">
    <property type="protein sequence ID" value="CAG2061026.1"/>
    <property type="molecule type" value="Genomic_DNA"/>
</dbReference>
<proteinExistence type="predicted"/>
<protein>
    <submittedName>
        <fullName evidence="2">Uncharacterized protein</fullName>
    </submittedName>
</protein>
<feature type="non-terminal residue" evidence="2">
    <location>
        <position position="1"/>
    </location>
</feature>
<sequence length="214" mass="23941">EGLQPGTDLGRWASEAAREGPRLFSRPLAVLGVVGRDVVDRDKDHVYDNKGPRPADTSAAVHQDRTCVGYRLLAGVHVVEEIEHTARVRRDTMIWPCLETIRSLHLEKCSMELEHLSSTSTQAQQYILNQLSDKLMPKHFHEGKEGNHSRKTIHETPGGNSSHDYLVNSKQDKTRMTSLPACPLLKVSCVIHLLVGITREAWVYKPASCCTNND</sequence>
<keyword evidence="3" id="KW-1185">Reference proteome</keyword>
<dbReference type="Proteomes" id="UP001153148">
    <property type="component" value="Unassembled WGS sequence"/>
</dbReference>
<evidence type="ECO:0000256" key="1">
    <source>
        <dbReference type="SAM" id="MobiDB-lite"/>
    </source>
</evidence>
<comment type="caution">
    <text evidence="2">The sequence shown here is derived from an EMBL/GenBank/DDBJ whole genome shotgun (WGS) entry which is preliminary data.</text>
</comment>
<evidence type="ECO:0000313" key="2">
    <source>
        <dbReference type="EMBL" id="CAG2061026.1"/>
    </source>
</evidence>
<accession>A0ABN7NZ80</accession>
<feature type="compositionally biased region" description="Basic and acidic residues" evidence="1">
    <location>
        <begin position="142"/>
        <end position="154"/>
    </location>
</feature>
<name>A0ABN7NZ80_TIMPD</name>
<evidence type="ECO:0000313" key="3">
    <source>
        <dbReference type="Proteomes" id="UP001153148"/>
    </source>
</evidence>
<gene>
    <name evidence="2" type="ORF">TPAB3V08_LOCUS7981</name>
</gene>
<feature type="region of interest" description="Disordered" evidence="1">
    <location>
        <begin position="142"/>
        <end position="166"/>
    </location>
</feature>
<organism evidence="2 3">
    <name type="scientific">Timema podura</name>
    <name type="common">Walking stick</name>
    <dbReference type="NCBI Taxonomy" id="61482"/>
    <lineage>
        <taxon>Eukaryota</taxon>
        <taxon>Metazoa</taxon>
        <taxon>Ecdysozoa</taxon>
        <taxon>Arthropoda</taxon>
        <taxon>Hexapoda</taxon>
        <taxon>Insecta</taxon>
        <taxon>Pterygota</taxon>
        <taxon>Neoptera</taxon>
        <taxon>Polyneoptera</taxon>
        <taxon>Phasmatodea</taxon>
        <taxon>Timematodea</taxon>
        <taxon>Timematoidea</taxon>
        <taxon>Timematidae</taxon>
        <taxon>Timema</taxon>
    </lineage>
</organism>